<feature type="compositionally biased region" description="Basic and acidic residues" evidence="1">
    <location>
        <begin position="638"/>
        <end position="656"/>
    </location>
</feature>
<feature type="compositionally biased region" description="Basic and acidic residues" evidence="1">
    <location>
        <begin position="151"/>
        <end position="164"/>
    </location>
</feature>
<feature type="compositionally biased region" description="Low complexity" evidence="1">
    <location>
        <begin position="554"/>
        <end position="565"/>
    </location>
</feature>
<accession>A0A0F7UCF0</accession>
<feature type="region of interest" description="Disordered" evidence="1">
    <location>
        <begin position="328"/>
        <end position="377"/>
    </location>
</feature>
<dbReference type="AlphaFoldDB" id="A0A0F7UCF0"/>
<evidence type="ECO:0000256" key="1">
    <source>
        <dbReference type="SAM" id="MobiDB-lite"/>
    </source>
</evidence>
<feature type="compositionally biased region" description="Polar residues" evidence="1">
    <location>
        <begin position="43"/>
        <end position="53"/>
    </location>
</feature>
<feature type="region of interest" description="Disordered" evidence="1">
    <location>
        <begin position="528"/>
        <end position="567"/>
    </location>
</feature>
<feature type="region of interest" description="Disordered" evidence="1">
    <location>
        <begin position="43"/>
        <end position="80"/>
    </location>
</feature>
<feature type="compositionally biased region" description="Polar residues" evidence="1">
    <location>
        <begin position="167"/>
        <end position="182"/>
    </location>
</feature>
<feature type="compositionally biased region" description="Polar residues" evidence="1">
    <location>
        <begin position="617"/>
        <end position="635"/>
    </location>
</feature>
<organism evidence="2">
    <name type="scientific">Neospora caninum (strain Liverpool)</name>
    <dbReference type="NCBI Taxonomy" id="572307"/>
    <lineage>
        <taxon>Eukaryota</taxon>
        <taxon>Sar</taxon>
        <taxon>Alveolata</taxon>
        <taxon>Apicomplexa</taxon>
        <taxon>Conoidasida</taxon>
        <taxon>Coccidia</taxon>
        <taxon>Eucoccidiorida</taxon>
        <taxon>Eimeriorina</taxon>
        <taxon>Sarcocystidae</taxon>
        <taxon>Neospora</taxon>
    </lineage>
</organism>
<protein>
    <submittedName>
        <fullName evidence="2">Uncharacterized protein</fullName>
    </submittedName>
</protein>
<proteinExistence type="predicted"/>
<feature type="region of interest" description="Disordered" evidence="1">
    <location>
        <begin position="692"/>
        <end position="729"/>
    </location>
</feature>
<dbReference type="EMBL" id="LN714483">
    <property type="protein sequence ID" value="CEL67519.1"/>
    <property type="molecule type" value="Genomic_DNA"/>
</dbReference>
<feature type="compositionally biased region" description="Basic and acidic residues" evidence="1">
    <location>
        <begin position="536"/>
        <end position="550"/>
    </location>
</feature>
<name>A0A0F7UCF0_NEOCL</name>
<reference evidence="2" key="1">
    <citation type="journal article" date="2015" name="PLoS ONE">
        <title>Comprehensive Evaluation of Toxoplasma gondii VEG and Neospora caninum LIV Genomes with Tachyzoite Stage Transcriptome and Proteome Defines Novel Transcript Features.</title>
        <authorList>
            <person name="Ramaprasad A."/>
            <person name="Mourier T."/>
            <person name="Naeem R."/>
            <person name="Malas T.B."/>
            <person name="Moussa E."/>
            <person name="Panigrahi A."/>
            <person name="Vermont S.J."/>
            <person name="Otto T.D."/>
            <person name="Wastling J."/>
            <person name="Pain A."/>
        </authorList>
    </citation>
    <scope>NUCLEOTIDE SEQUENCE</scope>
    <source>
        <strain evidence="2">Liverpool</strain>
    </source>
</reference>
<sequence>MECRQWGMNTLEADLIADLEGEDDEKDSAEGFAVHNIENQESQFGEATAPSNQGLLSSIGDRRGSRSSVPSINAARDRNGAEGCATSLRADTQNSCTKSRAETHSPDHLFLLTQTGRSQVKALLASADRGDLLGGTLQLNVLCPPTPSIGTDHEASARSVEHCGHKTTGQSQQPQVSDQVETWCTEPECKTSAPRRRNSYFSDYSRAPPEGNDTETRAAYSRSYQATWAAMCVPVKPSSRMSDTASGDGKTRSLPGCWGSSVLWEATESSTGGDDEAGNGSSSDAAVQLDEPFLLPLLLKFLGVSMYGRLCCVSKSLKEACEGRYRRGGSAAQLQESEEPRKGNQIGSTRDVKSAFPDGTPWSLLPASEGTPSDEGRAYPASISSAFDGAFASDNGDFWLSFLRDHYPGSFSEELEFLEGSRLRTPGKECSNRVVNATPTLQMLSTPEVARSQASFVSGDMEVRRKRIERGSTRAENQVLEMQDRIQGDAPLDEFGARQRGRPSMDHEDFATGSLQTENGQPGHQAVYGVGGNAETGRDFKRRRVDERCPNEPSNSGSFLDSSNSARGVRDVGSVDAPVQGELVEPPFYRATTRPMAGNSSLCNLLSIGPSGGTGGTALTSPGLQRNTGRKQGQEPSHCAKDERMENSREGEDSRHVTCGWRNIPHSGRTSRNPGDAAAGCLTLASRGRPEGASICSSEDAATTAGPSSSTWLSKDDEGMQRSAGSATPSTALLREGTAHRAGRVSGLGDDIDPLLLCVSARLSCMILVTSAKVAEKWRELGLVAGWRWFQRNVLRRMTLSQLRQWVVKAKRASCSASASARRVPSGVAYPSEDAIDLPEGVARSSDHIAWKMTTVNWELFYESVQTEMGYRARMLAEKLFHLHQRHVDAVGQIVEDRFDLEQQLLCLPVFCGDSRGTDNAGPLSSFGTPQSSKAASDEMPGNLTLVPRWKRCVPQLRRLSDGAFALLRALNEAWDEYEEWAEMACNALDCLDFRITQEREACDQRWPHTPNLGDASKLQFRNFCVLDSRLMPCITASVYALIHELEYQLNRPLVNVSSNPPACSSAEGRHSWHDAPAAVRTSGKQRLPGAREVHAAIERGRRVMELFEAFLQRLEELDVADDGLSSRLTREEFRLFLLTPVKQTYSRLSPASWKCS</sequence>
<gene>
    <name evidence="2" type="ORF">BN1204_033180</name>
</gene>
<feature type="compositionally biased region" description="Polar residues" evidence="1">
    <location>
        <begin position="695"/>
        <end position="713"/>
    </location>
</feature>
<feature type="region of interest" description="Disordered" evidence="1">
    <location>
        <begin position="613"/>
        <end position="676"/>
    </location>
</feature>
<evidence type="ECO:0000313" key="2">
    <source>
        <dbReference type="EMBL" id="CEL67519.1"/>
    </source>
</evidence>
<feature type="region of interest" description="Disordered" evidence="1">
    <location>
        <begin position="151"/>
        <end position="215"/>
    </location>
</feature>